<name>A0ABW8JUK7_9GAMM</name>
<sequence>MSNFLISNLGPLISALIAAGVTFFLTRRREVEAGWRAMRLAGYQEFVRALSGIVEGRESNEAHIRYADAVNAMLLFAPPAVLHALDAFASETSVSNQSRSSERHDQLLSILLKAMRQDVFPQLPNPHGDALFRLRALPPRWITPAKTTDERIDAQ</sequence>
<keyword evidence="1" id="KW-0812">Transmembrane</keyword>
<keyword evidence="1" id="KW-1133">Transmembrane helix</keyword>
<evidence type="ECO:0000313" key="2">
    <source>
        <dbReference type="EMBL" id="MFK2904834.1"/>
    </source>
</evidence>
<keyword evidence="3" id="KW-1185">Reference proteome</keyword>
<protein>
    <submittedName>
        <fullName evidence="2">Uncharacterized protein</fullName>
    </submittedName>
</protein>
<reference evidence="2 3" key="1">
    <citation type="submission" date="2020-10" db="EMBL/GenBank/DDBJ databases">
        <title>Phylogeny of dyella-like bacteria.</title>
        <authorList>
            <person name="Fu J."/>
        </authorList>
    </citation>
    <scope>NUCLEOTIDE SEQUENCE [LARGE SCALE GENOMIC DNA]</scope>
    <source>
        <strain evidence="2 3">Gsoil3046</strain>
    </source>
</reference>
<gene>
    <name evidence="2" type="ORF">ISP17_12795</name>
</gene>
<accession>A0ABW8JUK7</accession>
<comment type="caution">
    <text evidence="2">The sequence shown here is derived from an EMBL/GenBank/DDBJ whole genome shotgun (WGS) entry which is preliminary data.</text>
</comment>
<feature type="transmembrane region" description="Helical" evidence="1">
    <location>
        <begin position="6"/>
        <end position="26"/>
    </location>
</feature>
<evidence type="ECO:0000256" key="1">
    <source>
        <dbReference type="SAM" id="Phobius"/>
    </source>
</evidence>
<organism evidence="2 3">
    <name type="scientific">Dyella ginsengisoli</name>
    <dbReference type="NCBI Taxonomy" id="363848"/>
    <lineage>
        <taxon>Bacteria</taxon>
        <taxon>Pseudomonadati</taxon>
        <taxon>Pseudomonadota</taxon>
        <taxon>Gammaproteobacteria</taxon>
        <taxon>Lysobacterales</taxon>
        <taxon>Rhodanobacteraceae</taxon>
        <taxon>Dyella</taxon>
    </lineage>
</organism>
<evidence type="ECO:0000313" key="3">
    <source>
        <dbReference type="Proteomes" id="UP001620460"/>
    </source>
</evidence>
<dbReference type="Proteomes" id="UP001620460">
    <property type="component" value="Unassembled WGS sequence"/>
</dbReference>
<keyword evidence="1" id="KW-0472">Membrane</keyword>
<proteinExistence type="predicted"/>
<dbReference type="EMBL" id="JADIKM010000003">
    <property type="protein sequence ID" value="MFK2904834.1"/>
    <property type="molecule type" value="Genomic_DNA"/>
</dbReference>